<dbReference type="CDD" id="cd02150">
    <property type="entry name" value="nitroreductase"/>
    <property type="match status" value="1"/>
</dbReference>
<sequence length="172" mass="19746">MDTIFQRRSVRKFLENKISEEDIKRILKAGMAAPSCKASCEWVFVVMRDRERFQKFLEVHPYATALKTADTVILVCADLNLEKEPGEGWWIQDCSAAMQNMLLEATDLSIGSLWLGVHPKQERIDFIKELCCLPDHVEPLGMVVLGTAAKEKSPIDRYLEDQVFYETYQGEE</sequence>
<gene>
    <name evidence="2" type="ORF">H8876_07530</name>
</gene>
<evidence type="ECO:0000259" key="1">
    <source>
        <dbReference type="Pfam" id="PF00881"/>
    </source>
</evidence>
<dbReference type="PANTHER" id="PTHR23026:SF123">
    <property type="entry name" value="NAD(P)H NITROREDUCTASE RV3131-RELATED"/>
    <property type="match status" value="1"/>
</dbReference>
<organism evidence="2 3">
    <name type="scientific">Lentihominibacter faecis</name>
    <dbReference type="NCBI Taxonomy" id="2764712"/>
    <lineage>
        <taxon>Bacteria</taxon>
        <taxon>Bacillati</taxon>
        <taxon>Bacillota</taxon>
        <taxon>Clostridia</taxon>
        <taxon>Peptostreptococcales</taxon>
        <taxon>Anaerovoracaceae</taxon>
        <taxon>Lentihominibacter</taxon>
    </lineage>
</organism>
<dbReference type="InterPro" id="IPR000415">
    <property type="entry name" value="Nitroreductase-like"/>
</dbReference>
<dbReference type="EMBL" id="JACRWC010000098">
    <property type="protein sequence ID" value="MBC5999846.1"/>
    <property type="molecule type" value="Genomic_DNA"/>
</dbReference>
<proteinExistence type="predicted"/>
<keyword evidence="3" id="KW-1185">Reference proteome</keyword>
<dbReference type="PANTHER" id="PTHR23026">
    <property type="entry name" value="NADPH NITROREDUCTASE"/>
    <property type="match status" value="1"/>
</dbReference>
<dbReference type="GO" id="GO:0016491">
    <property type="term" value="F:oxidoreductase activity"/>
    <property type="evidence" value="ECO:0007669"/>
    <property type="project" value="InterPro"/>
</dbReference>
<accession>A0A923SN71</accession>
<dbReference type="InterPro" id="IPR029479">
    <property type="entry name" value="Nitroreductase"/>
</dbReference>
<evidence type="ECO:0000313" key="2">
    <source>
        <dbReference type="EMBL" id="MBC5999846.1"/>
    </source>
</evidence>
<dbReference type="AlphaFoldDB" id="A0A923SN71"/>
<evidence type="ECO:0000313" key="3">
    <source>
        <dbReference type="Proteomes" id="UP000644115"/>
    </source>
</evidence>
<dbReference type="Gene3D" id="3.40.109.10">
    <property type="entry name" value="NADH Oxidase"/>
    <property type="match status" value="1"/>
</dbReference>
<dbReference type="Proteomes" id="UP000644115">
    <property type="component" value="Unassembled WGS sequence"/>
</dbReference>
<protein>
    <submittedName>
        <fullName evidence="2">Nitroreductase family protein</fullName>
    </submittedName>
</protein>
<name>A0A923SN71_9FIRM</name>
<dbReference type="RefSeq" id="WP_249287225.1">
    <property type="nucleotide sequence ID" value="NZ_JACRWC010000098.1"/>
</dbReference>
<feature type="domain" description="Nitroreductase" evidence="1">
    <location>
        <begin position="4"/>
        <end position="55"/>
    </location>
</feature>
<comment type="caution">
    <text evidence="2">The sequence shown here is derived from an EMBL/GenBank/DDBJ whole genome shotgun (WGS) entry which is preliminary data.</text>
</comment>
<dbReference type="SUPFAM" id="SSF55469">
    <property type="entry name" value="FMN-dependent nitroreductase-like"/>
    <property type="match status" value="1"/>
</dbReference>
<dbReference type="Pfam" id="PF00881">
    <property type="entry name" value="Nitroreductase"/>
    <property type="match status" value="2"/>
</dbReference>
<reference evidence="2" key="1">
    <citation type="submission" date="2020-08" db="EMBL/GenBank/DDBJ databases">
        <authorList>
            <person name="Liu C."/>
            <person name="Sun Q."/>
        </authorList>
    </citation>
    <scope>NUCLEOTIDE SEQUENCE</scope>
    <source>
        <strain evidence="2">BX16</strain>
    </source>
</reference>
<feature type="domain" description="Nitroreductase" evidence="1">
    <location>
        <begin position="62"/>
        <end position="146"/>
    </location>
</feature>
<dbReference type="InterPro" id="IPR050627">
    <property type="entry name" value="Nitroreductase/BluB"/>
</dbReference>